<dbReference type="PANTHER" id="PTHR13887">
    <property type="entry name" value="GLUTATHIONE S-TRANSFERASE KAPPA"/>
    <property type="match status" value="1"/>
</dbReference>
<evidence type="ECO:0000313" key="9">
    <source>
        <dbReference type="Proteomes" id="UP000007374"/>
    </source>
</evidence>
<dbReference type="EMBL" id="AMSI01000006">
    <property type="protein sequence ID" value="EKF42562.1"/>
    <property type="molecule type" value="Genomic_DNA"/>
</dbReference>
<evidence type="ECO:0000259" key="7">
    <source>
        <dbReference type="Pfam" id="PF13462"/>
    </source>
</evidence>
<dbReference type="eggNOG" id="COG1651">
    <property type="taxonomic scope" value="Bacteria"/>
</dbReference>
<gene>
    <name evidence="8" type="ORF">NA8A_10883</name>
</gene>
<dbReference type="STRING" id="721133.SAMN05216176_106209"/>
<keyword evidence="2 6" id="KW-0732">Signal</keyword>
<organism evidence="8 9">
    <name type="scientific">Nitratireductor indicus C115</name>
    <dbReference type="NCBI Taxonomy" id="1231190"/>
    <lineage>
        <taxon>Bacteria</taxon>
        <taxon>Pseudomonadati</taxon>
        <taxon>Pseudomonadota</taxon>
        <taxon>Alphaproteobacteria</taxon>
        <taxon>Hyphomicrobiales</taxon>
        <taxon>Phyllobacteriaceae</taxon>
        <taxon>Nitratireductor</taxon>
    </lineage>
</organism>
<dbReference type="PATRIC" id="fig|1231190.3.peg.2269"/>
<evidence type="ECO:0000256" key="6">
    <source>
        <dbReference type="SAM" id="SignalP"/>
    </source>
</evidence>
<evidence type="ECO:0000313" key="8">
    <source>
        <dbReference type="EMBL" id="EKF42562.1"/>
    </source>
</evidence>
<evidence type="ECO:0000256" key="3">
    <source>
        <dbReference type="ARBA" id="ARBA00023002"/>
    </source>
</evidence>
<dbReference type="OrthoDB" id="9780147at2"/>
<keyword evidence="4" id="KW-1015">Disulfide bond</keyword>
<evidence type="ECO:0000256" key="5">
    <source>
        <dbReference type="ARBA" id="ARBA00023284"/>
    </source>
</evidence>
<dbReference type="GO" id="GO:0016491">
    <property type="term" value="F:oxidoreductase activity"/>
    <property type="evidence" value="ECO:0007669"/>
    <property type="project" value="UniProtKB-KW"/>
</dbReference>
<accession>K2PNB3</accession>
<dbReference type="InterPro" id="IPR012336">
    <property type="entry name" value="Thioredoxin-like_fold"/>
</dbReference>
<proteinExistence type="inferred from homology"/>
<dbReference type="InterPro" id="IPR036249">
    <property type="entry name" value="Thioredoxin-like_sf"/>
</dbReference>
<evidence type="ECO:0000256" key="4">
    <source>
        <dbReference type="ARBA" id="ARBA00023157"/>
    </source>
</evidence>
<dbReference type="Proteomes" id="UP000007374">
    <property type="component" value="Unassembled WGS sequence"/>
</dbReference>
<dbReference type="RefSeq" id="WP_009756565.1">
    <property type="nucleotide sequence ID" value="NZ_AMSI01000006.1"/>
</dbReference>
<dbReference type="PANTHER" id="PTHR13887:SF14">
    <property type="entry name" value="DISULFIDE BOND FORMATION PROTEIN D"/>
    <property type="match status" value="1"/>
</dbReference>
<dbReference type="Gene3D" id="3.40.30.10">
    <property type="entry name" value="Glutaredoxin"/>
    <property type="match status" value="1"/>
</dbReference>
<comment type="caution">
    <text evidence="8">The sequence shown here is derived from an EMBL/GenBank/DDBJ whole genome shotgun (WGS) entry which is preliminary data.</text>
</comment>
<name>K2PNB3_9HYPH</name>
<dbReference type="SUPFAM" id="SSF52833">
    <property type="entry name" value="Thioredoxin-like"/>
    <property type="match status" value="1"/>
</dbReference>
<sequence>MPAFSRRVALVALALFAAVPFSSGGAFAQSAKDVSREMILNDPAAPVGGNPKGDLTIVAYVDYNCPYCKETAVTLDRVAREDGKIRIVYKDWPILRPSSIDGAMMALAAQYQGKYETAHHALMGIKGRDTTRDQMRQALRAAGIDMKRLDADLKKNRGAINTLIKRNMAQGDALGFPGTPSFLVGPFRASTLDYKNFKLIIADARAKQAEMK</sequence>
<protein>
    <submittedName>
        <fullName evidence="8">DSBA oxidoreductase</fullName>
    </submittedName>
</protein>
<dbReference type="CDD" id="cd03023">
    <property type="entry name" value="DsbA_Com1_like"/>
    <property type="match status" value="1"/>
</dbReference>
<comment type="similarity">
    <text evidence="1">Belongs to the thioredoxin family. DsbA subfamily.</text>
</comment>
<reference evidence="8 9" key="1">
    <citation type="journal article" date="2012" name="J. Bacteriol.">
        <title>Genome Sequence of Nitratireductor indicus Type Strain C115.</title>
        <authorList>
            <person name="Lai Q."/>
            <person name="Li G."/>
            <person name="Yu Z."/>
            <person name="Shao Z."/>
        </authorList>
    </citation>
    <scope>NUCLEOTIDE SEQUENCE [LARGE SCALE GENOMIC DNA]</scope>
    <source>
        <strain evidence="8 9">C115</strain>
    </source>
</reference>
<evidence type="ECO:0000256" key="2">
    <source>
        <dbReference type="ARBA" id="ARBA00022729"/>
    </source>
</evidence>
<dbReference type="Pfam" id="PF13462">
    <property type="entry name" value="Thioredoxin_4"/>
    <property type="match status" value="1"/>
</dbReference>
<keyword evidence="5" id="KW-0676">Redox-active center</keyword>
<dbReference type="AlphaFoldDB" id="K2PNB3"/>
<feature type="domain" description="Thioredoxin-like fold" evidence="7">
    <location>
        <begin position="45"/>
        <end position="201"/>
    </location>
</feature>
<feature type="signal peptide" evidence="6">
    <location>
        <begin position="1"/>
        <end position="28"/>
    </location>
</feature>
<keyword evidence="3" id="KW-0560">Oxidoreductase</keyword>
<evidence type="ECO:0000256" key="1">
    <source>
        <dbReference type="ARBA" id="ARBA00005791"/>
    </source>
</evidence>
<keyword evidence="9" id="KW-1185">Reference proteome</keyword>
<feature type="chain" id="PRO_5003863144" evidence="6">
    <location>
        <begin position="29"/>
        <end position="212"/>
    </location>
</feature>